<name>A0A814IU03_9BILA</name>
<gene>
    <name evidence="6" type="ORF">OXX778_LOCUS17713</name>
</gene>
<protein>
    <submittedName>
        <fullName evidence="6">Uncharacterized protein</fullName>
    </submittedName>
</protein>
<keyword evidence="5" id="KW-0539">Nucleus</keyword>
<keyword evidence="7" id="KW-1185">Reference proteome</keyword>
<evidence type="ECO:0000256" key="1">
    <source>
        <dbReference type="ARBA" id="ARBA00004123"/>
    </source>
</evidence>
<dbReference type="PANTHER" id="PTHR46481:SF10">
    <property type="entry name" value="ZINC FINGER BED DOMAIN-CONTAINING PROTEIN 39"/>
    <property type="match status" value="1"/>
</dbReference>
<accession>A0A814IU03</accession>
<dbReference type="EMBL" id="CAJNOC010004617">
    <property type="protein sequence ID" value="CAF1027975.1"/>
    <property type="molecule type" value="Genomic_DNA"/>
</dbReference>
<evidence type="ECO:0000313" key="7">
    <source>
        <dbReference type="Proteomes" id="UP000663879"/>
    </source>
</evidence>
<sequence>MIENNEDVCICSICRDTVKHEKSIVSLILHLTSKHDINEMAFCANKKIRLALFSESENESSDEETDLDLEKKLNNKLVNLLVSCNLPISLVQMNEFVDFINEVAPNYQIPCRQKITKRLIPEKVDIFKAQIKHEMNQINCCALSSDVWTSNSMLSYLGVFVHFVNEKFELVCRFLELRYLEQSHTNEYLCD</sequence>
<evidence type="ECO:0000313" key="6">
    <source>
        <dbReference type="EMBL" id="CAF1027975.1"/>
    </source>
</evidence>
<proteinExistence type="predicted"/>
<keyword evidence="2" id="KW-0479">Metal-binding</keyword>
<keyword evidence="4" id="KW-0862">Zinc</keyword>
<dbReference type="OrthoDB" id="1607513at2759"/>
<evidence type="ECO:0000256" key="3">
    <source>
        <dbReference type="ARBA" id="ARBA00022771"/>
    </source>
</evidence>
<dbReference type="PANTHER" id="PTHR46481">
    <property type="entry name" value="ZINC FINGER BED DOMAIN-CONTAINING PROTEIN 4"/>
    <property type="match status" value="1"/>
</dbReference>
<dbReference type="InterPro" id="IPR052035">
    <property type="entry name" value="ZnF_BED_domain_contain"/>
</dbReference>
<evidence type="ECO:0000256" key="4">
    <source>
        <dbReference type="ARBA" id="ARBA00022833"/>
    </source>
</evidence>
<dbReference type="AlphaFoldDB" id="A0A814IU03"/>
<reference evidence="6" key="1">
    <citation type="submission" date="2021-02" db="EMBL/GenBank/DDBJ databases">
        <authorList>
            <person name="Nowell W R."/>
        </authorList>
    </citation>
    <scope>NUCLEOTIDE SEQUENCE</scope>
    <source>
        <strain evidence="6">Ploen Becks lab</strain>
    </source>
</reference>
<evidence type="ECO:0000256" key="5">
    <source>
        <dbReference type="ARBA" id="ARBA00023242"/>
    </source>
</evidence>
<dbReference type="GO" id="GO:0008270">
    <property type="term" value="F:zinc ion binding"/>
    <property type="evidence" value="ECO:0007669"/>
    <property type="project" value="UniProtKB-KW"/>
</dbReference>
<dbReference type="Proteomes" id="UP000663879">
    <property type="component" value="Unassembled WGS sequence"/>
</dbReference>
<dbReference type="GO" id="GO:0005634">
    <property type="term" value="C:nucleus"/>
    <property type="evidence" value="ECO:0007669"/>
    <property type="project" value="UniProtKB-SubCell"/>
</dbReference>
<comment type="subcellular location">
    <subcellularLocation>
        <location evidence="1">Nucleus</location>
    </subcellularLocation>
</comment>
<evidence type="ECO:0000256" key="2">
    <source>
        <dbReference type="ARBA" id="ARBA00022723"/>
    </source>
</evidence>
<comment type="caution">
    <text evidence="6">The sequence shown here is derived from an EMBL/GenBank/DDBJ whole genome shotgun (WGS) entry which is preliminary data.</text>
</comment>
<organism evidence="6 7">
    <name type="scientific">Brachionus calyciflorus</name>
    <dbReference type="NCBI Taxonomy" id="104777"/>
    <lineage>
        <taxon>Eukaryota</taxon>
        <taxon>Metazoa</taxon>
        <taxon>Spiralia</taxon>
        <taxon>Gnathifera</taxon>
        <taxon>Rotifera</taxon>
        <taxon>Eurotatoria</taxon>
        <taxon>Monogononta</taxon>
        <taxon>Pseudotrocha</taxon>
        <taxon>Ploima</taxon>
        <taxon>Brachionidae</taxon>
        <taxon>Brachionus</taxon>
    </lineage>
</organism>
<keyword evidence="3" id="KW-0863">Zinc-finger</keyword>